<feature type="compositionally biased region" description="Basic residues" evidence="1">
    <location>
        <begin position="417"/>
        <end position="429"/>
    </location>
</feature>
<feature type="compositionally biased region" description="Polar residues" evidence="1">
    <location>
        <begin position="430"/>
        <end position="446"/>
    </location>
</feature>
<evidence type="ECO:0000313" key="2">
    <source>
        <dbReference type="EMBL" id="CAB1446681.1"/>
    </source>
</evidence>
<feature type="region of interest" description="Disordered" evidence="1">
    <location>
        <begin position="190"/>
        <end position="665"/>
    </location>
</feature>
<dbReference type="GO" id="GO:0008017">
    <property type="term" value="F:microtubule binding"/>
    <property type="evidence" value="ECO:0007669"/>
    <property type="project" value="InterPro"/>
</dbReference>
<dbReference type="GO" id="GO:0007409">
    <property type="term" value="P:axonogenesis"/>
    <property type="evidence" value="ECO:0007669"/>
    <property type="project" value="TreeGrafter"/>
</dbReference>
<feature type="compositionally biased region" description="Acidic residues" evidence="1">
    <location>
        <begin position="303"/>
        <end position="314"/>
    </location>
</feature>
<feature type="compositionally biased region" description="Basic and acidic residues" evidence="1">
    <location>
        <begin position="222"/>
        <end position="302"/>
    </location>
</feature>
<dbReference type="GO" id="GO:0000226">
    <property type="term" value="P:microtubule cytoskeleton organization"/>
    <property type="evidence" value="ECO:0007669"/>
    <property type="project" value="InterPro"/>
</dbReference>
<name>A0A9N7VBY0_PLEPL</name>
<feature type="compositionally biased region" description="Polar residues" evidence="1">
    <location>
        <begin position="381"/>
        <end position="392"/>
    </location>
</feature>
<sequence>MKEKARHLVGTHQQKKTFYLNHHPLERVETSADSRAAPATMFLGHGIDDNVLASDNSQISISATCRSMLDFPEGKESLIDQRLLVEGEDFDDDDDDDEEEDEEEEEEEEELSDRADSSERGSQGSAEHEEPDTLEIKDSTLPSPIECQKIQVAEQKETFSSITESSVVESTTHAAETKTVTITHTTVVSKPDVVSSTQQTASVTPLSDSGASKTSCAVTEVSKTEKDKEKSEEKSESKEEKRNGAIQFVKEDAKVRVGETSEGDQKTEQIKEEKKVEVKTSKDSTEEKSATADTKMCEKADGYGDDDEEEEVKEEMEWMASAHSTSISSSKDSHYTVPSSEGAIKTDRPTDLNTGATSFSASPPGYSSCEYKHRKGELSPSFINPSPHQLSSDEGEEDGCSDPLQDGDEDDQEQHSVKRRSAKQRHHHTQSSQADTVQGANLSGPMSSGLAVTLAGEETPPTSVSESLSSQSDSDVPPETEECPSITAEGNLDSDEDAEHLPVDKSSASGAGGGHHPPSPRSAQRSHDPLPTPMKDSLPHPPHPDVCMVDPEALLNDHSSTEKLLKKEHKTTKGLRKGKPKSASPSRKGEVRKRSSTPMKQAKDSASPRSASLRRKDTERSSRLIKMSESQGSRTEVLNPGKGSVNGVKSSSGNNSQKTSSAVPTGPPVYVDLAYVPNHCSAKNVDQEFFKRVRASYYVVSGNDPGSGEPSRGVLDALLEGKAQWGSNLQVTLIPTHDTEVTREWYQQTHERQQDLNIMVLASSSTVVMQDESFPACKIEF</sequence>
<dbReference type="GO" id="GO:0030425">
    <property type="term" value="C:dendrite"/>
    <property type="evidence" value="ECO:0007669"/>
    <property type="project" value="TreeGrafter"/>
</dbReference>
<dbReference type="PANTHER" id="PTHR13843">
    <property type="entry name" value="MICROTUBULE-ASSOCIATED PROTEIN"/>
    <property type="match status" value="1"/>
</dbReference>
<organism evidence="2 3">
    <name type="scientific">Pleuronectes platessa</name>
    <name type="common">European plaice</name>
    <dbReference type="NCBI Taxonomy" id="8262"/>
    <lineage>
        <taxon>Eukaryota</taxon>
        <taxon>Metazoa</taxon>
        <taxon>Chordata</taxon>
        <taxon>Craniata</taxon>
        <taxon>Vertebrata</taxon>
        <taxon>Euteleostomi</taxon>
        <taxon>Actinopterygii</taxon>
        <taxon>Neopterygii</taxon>
        <taxon>Teleostei</taxon>
        <taxon>Neoteleostei</taxon>
        <taxon>Acanthomorphata</taxon>
        <taxon>Carangaria</taxon>
        <taxon>Pleuronectiformes</taxon>
        <taxon>Pleuronectoidei</taxon>
        <taxon>Pleuronectidae</taxon>
        <taxon>Pleuronectes</taxon>
    </lineage>
</organism>
<feature type="compositionally biased region" description="Polar residues" evidence="1">
    <location>
        <begin position="351"/>
        <end position="361"/>
    </location>
</feature>
<evidence type="ECO:0000256" key="1">
    <source>
        <dbReference type="SAM" id="MobiDB-lite"/>
    </source>
</evidence>
<feature type="compositionally biased region" description="Basic residues" evidence="1">
    <location>
        <begin position="566"/>
        <end position="580"/>
    </location>
</feature>
<feature type="compositionally biased region" description="Low complexity" evidence="1">
    <location>
        <begin position="641"/>
        <end position="661"/>
    </location>
</feature>
<comment type="caution">
    <text evidence="2">The sequence shown here is derived from an EMBL/GenBank/DDBJ whole genome shotgun (WGS) entry which is preliminary data.</text>
</comment>
<dbReference type="AlphaFoldDB" id="A0A9N7VBY0"/>
<dbReference type="PANTHER" id="PTHR13843:SF6">
    <property type="entry name" value="MICROTUBULE-ASSOCIATED PROTEIN 1A"/>
    <property type="match status" value="1"/>
</dbReference>
<evidence type="ECO:0000313" key="3">
    <source>
        <dbReference type="Proteomes" id="UP001153269"/>
    </source>
</evidence>
<proteinExistence type="predicted"/>
<dbReference type="GO" id="GO:0005874">
    <property type="term" value="C:microtubule"/>
    <property type="evidence" value="ECO:0007669"/>
    <property type="project" value="InterPro"/>
</dbReference>
<dbReference type="GO" id="GO:0043025">
    <property type="term" value="C:neuronal cell body"/>
    <property type="evidence" value="ECO:0007669"/>
    <property type="project" value="TreeGrafter"/>
</dbReference>
<dbReference type="GO" id="GO:0045202">
    <property type="term" value="C:synapse"/>
    <property type="evidence" value="ECO:0007669"/>
    <property type="project" value="TreeGrafter"/>
</dbReference>
<dbReference type="GO" id="GO:0016358">
    <property type="term" value="P:dendrite development"/>
    <property type="evidence" value="ECO:0007669"/>
    <property type="project" value="TreeGrafter"/>
</dbReference>
<protein>
    <recommendedName>
        <fullName evidence="4">Microtubule-associated protein 1A</fullName>
    </recommendedName>
</protein>
<keyword evidence="3" id="KW-1185">Reference proteome</keyword>
<dbReference type="InterPro" id="IPR026074">
    <property type="entry name" value="MAP1"/>
</dbReference>
<gene>
    <name evidence="2" type="ORF">PLEPLA_LOCUS34406</name>
</gene>
<feature type="compositionally biased region" description="Polar residues" evidence="1">
    <location>
        <begin position="194"/>
        <end position="217"/>
    </location>
</feature>
<dbReference type="Proteomes" id="UP001153269">
    <property type="component" value="Unassembled WGS sequence"/>
</dbReference>
<dbReference type="GO" id="GO:0031114">
    <property type="term" value="P:regulation of microtubule depolymerization"/>
    <property type="evidence" value="ECO:0007669"/>
    <property type="project" value="TreeGrafter"/>
</dbReference>
<reference evidence="2" key="1">
    <citation type="submission" date="2020-03" db="EMBL/GenBank/DDBJ databases">
        <authorList>
            <person name="Weist P."/>
        </authorList>
    </citation>
    <scope>NUCLEOTIDE SEQUENCE</scope>
</reference>
<dbReference type="GO" id="GO:0005829">
    <property type="term" value="C:cytosol"/>
    <property type="evidence" value="ECO:0007669"/>
    <property type="project" value="TreeGrafter"/>
</dbReference>
<feature type="region of interest" description="Disordered" evidence="1">
    <location>
        <begin position="82"/>
        <end position="149"/>
    </location>
</feature>
<dbReference type="EMBL" id="CADEAL010003924">
    <property type="protein sequence ID" value="CAB1446681.1"/>
    <property type="molecule type" value="Genomic_DNA"/>
</dbReference>
<feature type="compositionally biased region" description="Acidic residues" evidence="1">
    <location>
        <begin position="393"/>
        <end position="412"/>
    </location>
</feature>
<feature type="compositionally biased region" description="Low complexity" evidence="1">
    <location>
        <begin position="458"/>
        <end position="475"/>
    </location>
</feature>
<feature type="compositionally biased region" description="Low complexity" evidence="1">
    <location>
        <begin position="321"/>
        <end position="330"/>
    </location>
</feature>
<dbReference type="GO" id="GO:0003779">
    <property type="term" value="F:actin binding"/>
    <property type="evidence" value="ECO:0007669"/>
    <property type="project" value="TreeGrafter"/>
</dbReference>
<accession>A0A9N7VBY0</accession>
<dbReference type="GO" id="GO:0005875">
    <property type="term" value="C:microtubule associated complex"/>
    <property type="evidence" value="ECO:0007669"/>
    <property type="project" value="TreeGrafter"/>
</dbReference>
<evidence type="ECO:0008006" key="4">
    <source>
        <dbReference type="Google" id="ProtNLM"/>
    </source>
</evidence>
<feature type="compositionally biased region" description="Acidic residues" evidence="1">
    <location>
        <begin position="86"/>
        <end position="111"/>
    </location>
</feature>